<keyword evidence="5" id="KW-1185">Reference proteome</keyword>
<evidence type="ECO:0000313" key="5">
    <source>
        <dbReference type="Proteomes" id="UP000500938"/>
    </source>
</evidence>
<feature type="domain" description="PepSY" evidence="3">
    <location>
        <begin position="38"/>
        <end position="99"/>
    </location>
</feature>
<sequence length="131" mass="13376">MRNRIACGLVALTLTATVASAQAVTVKEEKAGLLKLAKVTPATATATALTKVPGGKVQSAEIEKEDGKLVYSFDIKVAGKSGIEEVLVDALTGAVVGVEHETPADEAKEAKEDKAKAAKAKVPPAVKKPGA</sequence>
<evidence type="ECO:0000313" key="4">
    <source>
        <dbReference type="EMBL" id="QJR35745.1"/>
    </source>
</evidence>
<gene>
    <name evidence="4" type="ORF">HKW67_09585</name>
</gene>
<feature type="signal peptide" evidence="2">
    <location>
        <begin position="1"/>
        <end position="21"/>
    </location>
</feature>
<accession>A0A6M4INZ3</accession>
<dbReference type="Pfam" id="PF03413">
    <property type="entry name" value="PepSY"/>
    <property type="match status" value="1"/>
</dbReference>
<keyword evidence="2" id="KW-0732">Signal</keyword>
<proteinExistence type="predicted"/>
<name>A0A6M4INZ3_9BACT</name>
<dbReference type="InterPro" id="IPR025711">
    <property type="entry name" value="PepSY"/>
</dbReference>
<organism evidence="4 5">
    <name type="scientific">Gemmatimonas groenlandica</name>
    <dbReference type="NCBI Taxonomy" id="2732249"/>
    <lineage>
        <taxon>Bacteria</taxon>
        <taxon>Pseudomonadati</taxon>
        <taxon>Gemmatimonadota</taxon>
        <taxon>Gemmatimonadia</taxon>
        <taxon>Gemmatimonadales</taxon>
        <taxon>Gemmatimonadaceae</taxon>
        <taxon>Gemmatimonas</taxon>
    </lineage>
</organism>
<dbReference type="Proteomes" id="UP000500938">
    <property type="component" value="Chromosome"/>
</dbReference>
<dbReference type="AlphaFoldDB" id="A0A6M4INZ3"/>
<dbReference type="EMBL" id="CP053085">
    <property type="protein sequence ID" value="QJR35745.1"/>
    <property type="molecule type" value="Genomic_DNA"/>
</dbReference>
<evidence type="ECO:0000256" key="2">
    <source>
        <dbReference type="SAM" id="SignalP"/>
    </source>
</evidence>
<feature type="compositionally biased region" description="Basic and acidic residues" evidence="1">
    <location>
        <begin position="100"/>
        <end position="116"/>
    </location>
</feature>
<dbReference type="Gene3D" id="3.10.450.40">
    <property type="match status" value="1"/>
</dbReference>
<reference evidence="4 5" key="1">
    <citation type="submission" date="2020-05" db="EMBL/GenBank/DDBJ databases">
        <title>Complete genome sequence of Gemmatimonas greenlandica TET16.</title>
        <authorList>
            <person name="Zeng Y."/>
        </authorList>
    </citation>
    <scope>NUCLEOTIDE SEQUENCE [LARGE SCALE GENOMIC DNA]</scope>
    <source>
        <strain evidence="4 5">TET16</strain>
    </source>
</reference>
<feature type="region of interest" description="Disordered" evidence="1">
    <location>
        <begin position="100"/>
        <end position="131"/>
    </location>
</feature>
<evidence type="ECO:0000256" key="1">
    <source>
        <dbReference type="SAM" id="MobiDB-lite"/>
    </source>
</evidence>
<feature type="chain" id="PRO_5026925195" description="PepSY domain-containing protein" evidence="2">
    <location>
        <begin position="22"/>
        <end position="131"/>
    </location>
</feature>
<dbReference type="KEGG" id="ggr:HKW67_09585"/>
<evidence type="ECO:0000259" key="3">
    <source>
        <dbReference type="Pfam" id="PF03413"/>
    </source>
</evidence>
<feature type="compositionally biased region" description="Low complexity" evidence="1">
    <location>
        <begin position="120"/>
        <end position="131"/>
    </location>
</feature>
<protein>
    <recommendedName>
        <fullName evidence="3">PepSY domain-containing protein</fullName>
    </recommendedName>
</protein>